<sequence length="96" mass="10713">MAVLDKTKTIVLSKALEMGNTRYESLELKEPALAEVEQFYETQRSKNGMAAMKLLLALNSGVTEKVLSGMAYTDYRKCEDYLMSFLTFDPSADGSN</sequence>
<reference evidence="1 2" key="1">
    <citation type="submission" date="2019-06" db="EMBL/GenBank/DDBJ databases">
        <authorList>
            <person name="Deangelis K."/>
            <person name="Huntemann M."/>
            <person name="Clum A."/>
            <person name="Pillay M."/>
            <person name="Palaniappan K."/>
            <person name="Varghese N."/>
            <person name="Mikhailova N."/>
            <person name="Stamatis D."/>
            <person name="Reddy T."/>
            <person name="Daum C."/>
            <person name="Shapiro N."/>
            <person name="Ivanova N."/>
            <person name="Kyrpides N."/>
            <person name="Woyke T."/>
        </authorList>
    </citation>
    <scope>NUCLEOTIDE SEQUENCE [LARGE SCALE GENOMIC DNA]</scope>
    <source>
        <strain evidence="1 2">106R</strain>
    </source>
</reference>
<organism evidence="1 2">
    <name type="scientific">Serratia marcescens</name>
    <dbReference type="NCBI Taxonomy" id="615"/>
    <lineage>
        <taxon>Bacteria</taxon>
        <taxon>Pseudomonadati</taxon>
        <taxon>Pseudomonadota</taxon>
        <taxon>Gammaproteobacteria</taxon>
        <taxon>Enterobacterales</taxon>
        <taxon>Yersiniaceae</taxon>
        <taxon>Serratia</taxon>
    </lineage>
</organism>
<proteinExistence type="predicted"/>
<name>A0AA46QBT6_SERMA</name>
<dbReference type="Proteomes" id="UP000320710">
    <property type="component" value="Unassembled WGS sequence"/>
</dbReference>
<evidence type="ECO:0000313" key="1">
    <source>
        <dbReference type="EMBL" id="TQI85645.1"/>
    </source>
</evidence>
<dbReference type="AlphaFoldDB" id="A0AA46QBT6"/>
<dbReference type="Pfam" id="PF10109">
    <property type="entry name" value="Phage_TAC_7"/>
    <property type="match status" value="1"/>
</dbReference>
<accession>A0AA46QBT6</accession>
<protein>
    <submittedName>
        <fullName evidence="1">Tail assembly chaperone E/41/14-like protein</fullName>
    </submittedName>
</protein>
<dbReference type="EMBL" id="VFMJ01000001">
    <property type="protein sequence ID" value="TQI85645.1"/>
    <property type="molecule type" value="Genomic_DNA"/>
</dbReference>
<dbReference type="InterPro" id="IPR019289">
    <property type="entry name" value="Phage_tail_E/E"/>
</dbReference>
<reference evidence="1 2" key="2">
    <citation type="submission" date="2019-07" db="EMBL/GenBank/DDBJ databases">
        <title>Investigation of anaerobic lignin degradation for improved lignocellulosic biofuels.</title>
        <authorList>
            <person name="Deangelis K.PhD."/>
        </authorList>
    </citation>
    <scope>NUCLEOTIDE SEQUENCE [LARGE SCALE GENOMIC DNA]</scope>
    <source>
        <strain evidence="1 2">106R</strain>
    </source>
</reference>
<dbReference type="RefSeq" id="WP_060435581.1">
    <property type="nucleotide sequence ID" value="NZ_FCGH01000001.1"/>
</dbReference>
<evidence type="ECO:0000313" key="2">
    <source>
        <dbReference type="Proteomes" id="UP000320710"/>
    </source>
</evidence>
<gene>
    <name evidence="1" type="ORF">FHU12_3214</name>
</gene>
<comment type="caution">
    <text evidence="1">The sequence shown here is derived from an EMBL/GenBank/DDBJ whole genome shotgun (WGS) entry which is preliminary data.</text>
</comment>